<sequence>MAEDRRETAPNMGVTERAVLGVLGAGLMLLGARGGRARKVSLAGTGGAMTVMALTGRNPLARALKIRPDGQGEIRVREAVTIGKPADEVYRMWRNLEGLPTFMEHLERVEVQDEQRSHWVAKGPVGPVSWDAEITADEPGQRLAWRSLPGSTIENQGEVQFRPAPGNRGTEVLAHFQYRAPGGTMGAILARMLSEEPSQQARDDLMRLKWLMELGFIPTAKGQSSGRAQHAGEARV</sequence>
<accession>A0AAU7UG23</accession>
<dbReference type="PANTHER" id="PTHR33824">
    <property type="entry name" value="POLYKETIDE CYCLASE/DEHYDRASE AND LIPID TRANSPORT SUPERFAMILY PROTEIN"/>
    <property type="match status" value="1"/>
</dbReference>
<dbReference type="SUPFAM" id="SSF55961">
    <property type="entry name" value="Bet v1-like"/>
    <property type="match status" value="1"/>
</dbReference>
<dbReference type="InterPro" id="IPR047137">
    <property type="entry name" value="ORF3"/>
</dbReference>
<evidence type="ECO:0000313" key="2">
    <source>
        <dbReference type="EMBL" id="XBV87496.1"/>
    </source>
</evidence>
<gene>
    <name evidence="2" type="ORF">ABOD76_20825</name>
</gene>
<dbReference type="PANTHER" id="PTHR33824:SF7">
    <property type="entry name" value="POLYKETIDE CYCLASE_DEHYDRASE AND LIPID TRANSPORT SUPERFAMILY PROTEIN"/>
    <property type="match status" value="1"/>
</dbReference>
<organism evidence="2">
    <name type="scientific">Deinococcus sonorensis KR-87</name>
    <dbReference type="NCBI Taxonomy" id="694439"/>
    <lineage>
        <taxon>Bacteria</taxon>
        <taxon>Thermotogati</taxon>
        <taxon>Deinococcota</taxon>
        <taxon>Deinococci</taxon>
        <taxon>Deinococcales</taxon>
        <taxon>Deinococcaceae</taxon>
        <taxon>Deinococcus</taxon>
    </lineage>
</organism>
<reference evidence="2" key="1">
    <citation type="submission" date="2024-06" db="EMBL/GenBank/DDBJ databases">
        <title>Draft Genome Sequence of Deinococcus sonorensis Type Strain KR-87, a Biofilm Producing Representative of the Genus Deinococcus.</title>
        <authorList>
            <person name="Boren L.S."/>
            <person name="Grosso R.A."/>
            <person name="Hugenberg-Cox A.N."/>
            <person name="Hill J.T.E."/>
            <person name="Albert C.M."/>
            <person name="Tuohy J.M."/>
        </authorList>
    </citation>
    <scope>NUCLEOTIDE SEQUENCE</scope>
    <source>
        <strain evidence="2">KR-87</strain>
        <plasmid evidence="2">pDson02</plasmid>
    </source>
</reference>
<proteinExistence type="predicted"/>
<name>A0AAU7UG23_9DEIO</name>
<geneLocation type="plasmid" evidence="2">
    <name>pDson02</name>
</geneLocation>
<dbReference type="CDD" id="cd07817">
    <property type="entry name" value="SRPBCC_8"/>
    <property type="match status" value="1"/>
</dbReference>
<protein>
    <submittedName>
        <fullName evidence="2">SRPBCC family protein</fullName>
    </submittedName>
</protein>
<dbReference type="AlphaFoldDB" id="A0AAU7UG23"/>
<dbReference type="InterPro" id="IPR005031">
    <property type="entry name" value="COQ10_START"/>
</dbReference>
<dbReference type="Pfam" id="PF03364">
    <property type="entry name" value="Polyketide_cyc"/>
    <property type="match status" value="1"/>
</dbReference>
<evidence type="ECO:0000259" key="1">
    <source>
        <dbReference type="Pfam" id="PF03364"/>
    </source>
</evidence>
<keyword evidence="2" id="KW-0614">Plasmid</keyword>
<dbReference type="RefSeq" id="WP_350245645.1">
    <property type="nucleotide sequence ID" value="NZ_CP158300.1"/>
</dbReference>
<dbReference type="KEGG" id="dsc:ABOD76_20825"/>
<dbReference type="Gene3D" id="3.30.530.20">
    <property type="match status" value="1"/>
</dbReference>
<dbReference type="EMBL" id="CP158300">
    <property type="protein sequence ID" value="XBV87496.1"/>
    <property type="molecule type" value="Genomic_DNA"/>
</dbReference>
<dbReference type="InterPro" id="IPR023393">
    <property type="entry name" value="START-like_dom_sf"/>
</dbReference>
<feature type="domain" description="Coenzyme Q-binding protein COQ10 START" evidence="1">
    <location>
        <begin position="82"/>
        <end position="205"/>
    </location>
</feature>